<accession>A0ABX4MD82</accession>
<dbReference type="Proteomes" id="UP000194577">
    <property type="component" value="Unassembled WGS sequence"/>
</dbReference>
<evidence type="ECO:0000256" key="2">
    <source>
        <dbReference type="SAM" id="SignalP"/>
    </source>
</evidence>
<evidence type="ECO:0008006" key="5">
    <source>
        <dbReference type="Google" id="ProtNLM"/>
    </source>
</evidence>
<name>A0ABX4MD82_9ACTO</name>
<feature type="region of interest" description="Disordered" evidence="1">
    <location>
        <begin position="28"/>
        <end position="72"/>
    </location>
</feature>
<reference evidence="3 4" key="1">
    <citation type="submission" date="2017-10" db="EMBL/GenBank/DDBJ databases">
        <title>Draft genome sequence of cellulolytic Actinomyces sp CtC72 isolated from cattle rumen fluid.</title>
        <authorList>
            <person name="Joshi A.J."/>
            <person name="Vasudevan G."/>
            <person name="Lanjekar V.B."/>
            <person name="Hivarkar S."/>
            <person name="Engineer A."/>
            <person name="Pore S.D."/>
            <person name="Dhakephalkar P.K."/>
            <person name="Dagar S."/>
        </authorList>
    </citation>
    <scope>NUCLEOTIDE SEQUENCE [LARGE SCALE GENOMIC DNA]</scope>
    <source>
        <strain evidence="4">CtC72</strain>
    </source>
</reference>
<feature type="compositionally biased region" description="Low complexity" evidence="1">
    <location>
        <begin position="28"/>
        <end position="54"/>
    </location>
</feature>
<dbReference type="PROSITE" id="PS51257">
    <property type="entry name" value="PROKAR_LIPOPROTEIN"/>
    <property type="match status" value="1"/>
</dbReference>
<evidence type="ECO:0000256" key="1">
    <source>
        <dbReference type="SAM" id="MobiDB-lite"/>
    </source>
</evidence>
<feature type="signal peptide" evidence="2">
    <location>
        <begin position="1"/>
        <end position="34"/>
    </location>
</feature>
<dbReference type="EMBL" id="MTPX02000028">
    <property type="protein sequence ID" value="PHP53186.1"/>
    <property type="molecule type" value="Genomic_DNA"/>
</dbReference>
<feature type="chain" id="PRO_5045225645" description="Prokaryotic membrane lipoprotein lipid attachment site profile" evidence="2">
    <location>
        <begin position="35"/>
        <end position="244"/>
    </location>
</feature>
<evidence type="ECO:0000313" key="4">
    <source>
        <dbReference type="Proteomes" id="UP000194577"/>
    </source>
</evidence>
<evidence type="ECO:0000313" key="3">
    <source>
        <dbReference type="EMBL" id="PHP53186.1"/>
    </source>
</evidence>
<protein>
    <recommendedName>
        <fullName evidence="5">Prokaryotic membrane lipoprotein lipid attachment site profile</fullName>
    </recommendedName>
</protein>
<proteinExistence type="predicted"/>
<comment type="caution">
    <text evidence="3">The sequence shown here is derived from an EMBL/GenBank/DDBJ whole genome shotgun (WGS) entry which is preliminary data.</text>
</comment>
<keyword evidence="2" id="KW-0732">Signal</keyword>
<gene>
    <name evidence="3" type="ORF">BW737_004175</name>
</gene>
<dbReference type="RefSeq" id="WP_086615076.1">
    <property type="nucleotide sequence ID" value="NZ_MTPX02000028.1"/>
</dbReference>
<organism evidence="3 4">
    <name type="scientific">Actinomyces ruminis</name>
    <dbReference type="NCBI Taxonomy" id="1937003"/>
    <lineage>
        <taxon>Bacteria</taxon>
        <taxon>Bacillati</taxon>
        <taxon>Actinomycetota</taxon>
        <taxon>Actinomycetes</taxon>
        <taxon>Actinomycetales</taxon>
        <taxon>Actinomycetaceae</taxon>
        <taxon>Actinomyces</taxon>
    </lineage>
</organism>
<sequence>MSRLSHLTTIAATGLTAVALTASMSACSSSSDDAADQGSDQQVSAAADTDAGSDSTDETEAAAEPTVPDGYTLTEVPGAELSIAVPSDWTTLTSDTVANTEFVSALATTLGRTEDETIAMLDSLALYTMDTSGTSDYAENLNVEIAEGFSSMPSENDMVALLENQNNEDAGMVFQPGTYTETTTASGQDAVVETYTLPIDGGPTTEGTYVVVYANGGDDLALIAISTDDAERTQELADVILGSI</sequence>
<keyword evidence="4" id="KW-1185">Reference proteome</keyword>